<evidence type="ECO:0000313" key="1">
    <source>
        <dbReference type="EMBL" id="CAG8663951.1"/>
    </source>
</evidence>
<protein>
    <submittedName>
        <fullName evidence="1">3078_t:CDS:1</fullName>
    </submittedName>
</protein>
<dbReference type="EMBL" id="CAJVPU010018133">
    <property type="protein sequence ID" value="CAG8663951.1"/>
    <property type="molecule type" value="Genomic_DNA"/>
</dbReference>
<accession>A0ACA9NKX2</accession>
<comment type="caution">
    <text evidence="1">The sequence shown here is derived from an EMBL/GenBank/DDBJ whole genome shotgun (WGS) entry which is preliminary data.</text>
</comment>
<reference evidence="1" key="1">
    <citation type="submission" date="2021-06" db="EMBL/GenBank/DDBJ databases">
        <authorList>
            <person name="Kallberg Y."/>
            <person name="Tangrot J."/>
            <person name="Rosling A."/>
        </authorList>
    </citation>
    <scope>NUCLEOTIDE SEQUENCE</scope>
    <source>
        <strain evidence="1">IL203A</strain>
    </source>
</reference>
<name>A0ACA9NKX2_9GLOM</name>
<proteinExistence type="predicted"/>
<sequence>PTDTTNNTNKNINTSTEMNTNIPIPATTSTATISNPITNHTEKSTLARPSTPTNQITLATSIATSLNTTNSATTTSTNTNCKRPRNNILLLIIAPNKATKSAPSSIFRLFSNT</sequence>
<dbReference type="Proteomes" id="UP000789702">
    <property type="component" value="Unassembled WGS sequence"/>
</dbReference>
<organism evidence="1 2">
    <name type="scientific">Dentiscutata heterogama</name>
    <dbReference type="NCBI Taxonomy" id="1316150"/>
    <lineage>
        <taxon>Eukaryota</taxon>
        <taxon>Fungi</taxon>
        <taxon>Fungi incertae sedis</taxon>
        <taxon>Mucoromycota</taxon>
        <taxon>Glomeromycotina</taxon>
        <taxon>Glomeromycetes</taxon>
        <taxon>Diversisporales</taxon>
        <taxon>Gigasporaceae</taxon>
        <taxon>Dentiscutata</taxon>
    </lineage>
</organism>
<feature type="non-terminal residue" evidence="1">
    <location>
        <position position="1"/>
    </location>
</feature>
<gene>
    <name evidence="1" type="ORF">DHETER_LOCUS9882</name>
</gene>
<keyword evidence="2" id="KW-1185">Reference proteome</keyword>
<evidence type="ECO:0000313" key="2">
    <source>
        <dbReference type="Proteomes" id="UP000789702"/>
    </source>
</evidence>